<name>A0A382LU04_9ZZZZ</name>
<organism evidence="2">
    <name type="scientific">marine metagenome</name>
    <dbReference type="NCBI Taxonomy" id="408172"/>
    <lineage>
        <taxon>unclassified sequences</taxon>
        <taxon>metagenomes</taxon>
        <taxon>ecological metagenomes</taxon>
    </lineage>
</organism>
<keyword evidence="1" id="KW-0472">Membrane</keyword>
<reference evidence="2" key="1">
    <citation type="submission" date="2018-05" db="EMBL/GenBank/DDBJ databases">
        <authorList>
            <person name="Lanie J.A."/>
            <person name="Ng W.-L."/>
            <person name="Kazmierczak K.M."/>
            <person name="Andrzejewski T.M."/>
            <person name="Davidsen T.M."/>
            <person name="Wayne K.J."/>
            <person name="Tettelin H."/>
            <person name="Glass J.I."/>
            <person name="Rusch D."/>
            <person name="Podicherti R."/>
            <person name="Tsui H.-C.T."/>
            <person name="Winkler M.E."/>
        </authorList>
    </citation>
    <scope>NUCLEOTIDE SEQUENCE</scope>
</reference>
<dbReference type="AlphaFoldDB" id="A0A382LU04"/>
<gene>
    <name evidence="2" type="ORF">METZ01_LOCUS292807</name>
</gene>
<accession>A0A382LU04</accession>
<feature type="transmembrane region" description="Helical" evidence="1">
    <location>
        <begin position="12"/>
        <end position="34"/>
    </location>
</feature>
<keyword evidence="1" id="KW-1133">Transmembrane helix</keyword>
<evidence type="ECO:0000313" key="2">
    <source>
        <dbReference type="EMBL" id="SVC39953.1"/>
    </source>
</evidence>
<keyword evidence="1" id="KW-0812">Transmembrane</keyword>
<dbReference type="EMBL" id="UINC01089132">
    <property type="protein sequence ID" value="SVC39953.1"/>
    <property type="molecule type" value="Genomic_DNA"/>
</dbReference>
<evidence type="ECO:0000256" key="1">
    <source>
        <dbReference type="SAM" id="Phobius"/>
    </source>
</evidence>
<proteinExistence type="predicted"/>
<protein>
    <submittedName>
        <fullName evidence="2">Uncharacterized protein</fullName>
    </submittedName>
</protein>
<sequence>MLRIFRFNKNPRVTVIGCALLGQVAVLCILLWLMGLESQSPSFRISNSDRTGSTQGTVLESGPIVSTAGDGWRLVDQFSAHHALILKIETENLWAAKSITQRLIEPIVCSYNEVLVYFYSTGERPSLPARRVQWTKISGYVEMDLRE</sequence>